<name>A0A5R8Y5C6_9BACT</name>
<proteinExistence type="predicted"/>
<dbReference type="Proteomes" id="UP000308901">
    <property type="component" value="Unassembled WGS sequence"/>
</dbReference>
<dbReference type="AlphaFoldDB" id="A0A5R8Y5C6"/>
<dbReference type="OrthoDB" id="5338103at2"/>
<keyword evidence="1" id="KW-1133">Transmembrane helix</keyword>
<keyword evidence="1" id="KW-0472">Membrane</keyword>
<feature type="transmembrane region" description="Helical" evidence="1">
    <location>
        <begin position="7"/>
        <end position="24"/>
    </location>
</feature>
<keyword evidence="3" id="KW-1185">Reference proteome</keyword>
<dbReference type="RefSeq" id="WP_138151392.1">
    <property type="nucleotide sequence ID" value="NZ_CBDDKQ010000002.1"/>
</dbReference>
<evidence type="ECO:0008006" key="4">
    <source>
        <dbReference type="Google" id="ProtNLM"/>
    </source>
</evidence>
<sequence length="336" mass="38811">MGLKKYIGFSLLLIIAVGLYVYSIENGDYRLSFLDFSLLLPTVIWILVPLVVLFIFSVLHLLFYGSINYCKNRSYIKDEEAIIDVLKSMLLQKNEKKRLKTPGFKNLSSILKQFKLEVGDSTFTSTNEGLNLVVSQIKDIKAGKYVNEKTLKLDPNSELAKQNLINKMNEQPDFSLDILKKSTNYSTDIVNVAFDNVVENKTMTTIKKVYNNIKLDREKAYKLFLKDIENIEFGLTKEEILKITKSLNYTQEEYVNLARLYKEVLSPDKLLELFETLSNENDEATTAYFYVLCELEMIEKLRDLLSGYEDNEMVPFRAILDLKEAGKHYSLDDIII</sequence>
<keyword evidence="1" id="KW-0812">Transmembrane</keyword>
<protein>
    <recommendedName>
        <fullName evidence="4">Uroporphyrinogen III synthase HEM4</fullName>
    </recommendedName>
</protein>
<organism evidence="2 3">
    <name type="scientific">Arcobacter arenosus</name>
    <dbReference type="NCBI Taxonomy" id="2576037"/>
    <lineage>
        <taxon>Bacteria</taxon>
        <taxon>Pseudomonadati</taxon>
        <taxon>Campylobacterota</taxon>
        <taxon>Epsilonproteobacteria</taxon>
        <taxon>Campylobacterales</taxon>
        <taxon>Arcobacteraceae</taxon>
        <taxon>Arcobacter</taxon>
    </lineage>
</organism>
<dbReference type="EMBL" id="VANU01000001">
    <property type="protein sequence ID" value="TLP40990.1"/>
    <property type="molecule type" value="Genomic_DNA"/>
</dbReference>
<accession>A0A5R8Y5C6</accession>
<evidence type="ECO:0000313" key="2">
    <source>
        <dbReference type="EMBL" id="TLP40990.1"/>
    </source>
</evidence>
<evidence type="ECO:0000256" key="1">
    <source>
        <dbReference type="SAM" id="Phobius"/>
    </source>
</evidence>
<gene>
    <name evidence="2" type="ORF">FDK22_02945</name>
</gene>
<feature type="transmembrane region" description="Helical" evidence="1">
    <location>
        <begin position="44"/>
        <end position="67"/>
    </location>
</feature>
<evidence type="ECO:0000313" key="3">
    <source>
        <dbReference type="Proteomes" id="UP000308901"/>
    </source>
</evidence>
<comment type="caution">
    <text evidence="2">The sequence shown here is derived from an EMBL/GenBank/DDBJ whole genome shotgun (WGS) entry which is preliminary data.</text>
</comment>
<reference evidence="2 3" key="1">
    <citation type="submission" date="2019-05" db="EMBL/GenBank/DDBJ databases">
        <title>Arcobacter sp. nov., isolated from sea sediment.</title>
        <authorList>
            <person name="Kim W."/>
        </authorList>
    </citation>
    <scope>NUCLEOTIDE SEQUENCE [LARGE SCALE GENOMIC DNA]</scope>
    <source>
        <strain evidence="2 3">CAU 1517</strain>
    </source>
</reference>